<dbReference type="SUPFAM" id="SSF53167">
    <property type="entry name" value="Purine and uridine phosphorylases"/>
    <property type="match status" value="1"/>
</dbReference>
<reference evidence="3 4" key="1">
    <citation type="submission" date="2024-04" db="EMBL/GenBank/DDBJ databases">
        <title>Tritrichomonas musculus Genome.</title>
        <authorList>
            <person name="Alves-Ferreira E."/>
            <person name="Grigg M."/>
            <person name="Lorenzi H."/>
            <person name="Galac M."/>
        </authorList>
    </citation>
    <scope>NUCLEOTIDE SEQUENCE [LARGE SCALE GENOMIC DNA]</scope>
    <source>
        <strain evidence="3 4">EAF2021</strain>
    </source>
</reference>
<accession>A0ABR2I5D2</accession>
<keyword evidence="4" id="KW-1185">Reference proteome</keyword>
<dbReference type="CDD" id="cd09008">
    <property type="entry name" value="MTAN"/>
    <property type="match status" value="1"/>
</dbReference>
<evidence type="ECO:0000256" key="1">
    <source>
        <dbReference type="SAM" id="Phobius"/>
    </source>
</evidence>
<dbReference type="InterPro" id="IPR035994">
    <property type="entry name" value="Nucleoside_phosphorylase_sf"/>
</dbReference>
<feature type="domain" description="Nucleoside phosphorylase" evidence="2">
    <location>
        <begin position="68"/>
        <end position="286"/>
    </location>
</feature>
<dbReference type="PANTHER" id="PTHR46832">
    <property type="entry name" value="5'-METHYLTHIOADENOSINE/S-ADENOSYLHOMOCYSTEINE NUCLEOSIDASE"/>
    <property type="match status" value="1"/>
</dbReference>
<keyword evidence="1" id="KW-0472">Membrane</keyword>
<protein>
    <recommendedName>
        <fullName evidence="2">Nucleoside phosphorylase domain-containing protein</fullName>
    </recommendedName>
</protein>
<keyword evidence="1" id="KW-1133">Transmembrane helix</keyword>
<comment type="caution">
    <text evidence="3">The sequence shown here is derived from an EMBL/GenBank/DDBJ whole genome shotgun (WGS) entry which is preliminary data.</text>
</comment>
<sequence length="305" mass="33037">MSSLEAGDDSKGKDNENLAEVKPKKNNCLMITLIVISCVVVVGLALGLSLGLTIGKKSKKPANADRRPIAVIVAMHSELSELLTKIGKYNTTTVKKFKFYEGTINDNPVIICHCGISEINAGIATLLAIQRYNPRAIISEGTAGGYGNEVHRSDIVIGEKAVNLASFKTGRKKQGEGSNSLEWQMVTFIEGKDDALSYQLGNENLVKLAKKVNYKGGNVHYGVVGSSDNWNSEADRILFFKNNLGALCEEMECFSVFSVANDFGVPVIAIKVISNNDMIGEAHDISTAKGAQDFTYDLILQILNE</sequence>
<proteinExistence type="predicted"/>
<evidence type="ECO:0000259" key="2">
    <source>
        <dbReference type="Pfam" id="PF01048"/>
    </source>
</evidence>
<evidence type="ECO:0000313" key="4">
    <source>
        <dbReference type="Proteomes" id="UP001470230"/>
    </source>
</evidence>
<dbReference type="Gene3D" id="3.40.50.1580">
    <property type="entry name" value="Nucleoside phosphorylase domain"/>
    <property type="match status" value="1"/>
</dbReference>
<evidence type="ECO:0000313" key="3">
    <source>
        <dbReference type="EMBL" id="KAK8857580.1"/>
    </source>
</evidence>
<gene>
    <name evidence="3" type="ORF">M9Y10_015985</name>
</gene>
<dbReference type="Pfam" id="PF01048">
    <property type="entry name" value="PNP_UDP_1"/>
    <property type="match status" value="1"/>
</dbReference>
<dbReference type="Proteomes" id="UP001470230">
    <property type="component" value="Unassembled WGS sequence"/>
</dbReference>
<feature type="transmembrane region" description="Helical" evidence="1">
    <location>
        <begin position="29"/>
        <end position="52"/>
    </location>
</feature>
<dbReference type="EMBL" id="JAPFFF010000020">
    <property type="protein sequence ID" value="KAK8857580.1"/>
    <property type="molecule type" value="Genomic_DNA"/>
</dbReference>
<keyword evidence="1" id="KW-0812">Transmembrane</keyword>
<dbReference type="PANTHER" id="PTHR46832:SF1">
    <property type="entry name" value="5'-METHYLTHIOADENOSINE_S-ADENOSYLHOMOCYSTEINE NUCLEOSIDASE"/>
    <property type="match status" value="1"/>
</dbReference>
<organism evidence="3 4">
    <name type="scientific">Tritrichomonas musculus</name>
    <dbReference type="NCBI Taxonomy" id="1915356"/>
    <lineage>
        <taxon>Eukaryota</taxon>
        <taxon>Metamonada</taxon>
        <taxon>Parabasalia</taxon>
        <taxon>Tritrichomonadida</taxon>
        <taxon>Tritrichomonadidae</taxon>
        <taxon>Tritrichomonas</taxon>
    </lineage>
</organism>
<dbReference type="InterPro" id="IPR000845">
    <property type="entry name" value="Nucleoside_phosphorylase_d"/>
</dbReference>
<name>A0ABR2I5D2_9EUKA</name>